<dbReference type="PANTHER" id="PTHR37304">
    <property type="entry name" value="MEMBRANE PROTEIN-RELATED"/>
    <property type="match status" value="1"/>
</dbReference>
<dbReference type="eggNOG" id="COG2155">
    <property type="taxonomic scope" value="Bacteria"/>
</dbReference>
<dbReference type="EMBL" id="AFEU01000002">
    <property type="protein sequence ID" value="EIJ80719.1"/>
    <property type="molecule type" value="Genomic_DNA"/>
</dbReference>
<proteinExistence type="predicted"/>
<dbReference type="AlphaFoldDB" id="I3E2J8"/>
<keyword evidence="1" id="KW-0472">Membrane</keyword>
<organism evidence="2 3">
    <name type="scientific">Bacillus methanolicus PB1</name>
    <dbReference type="NCBI Taxonomy" id="997296"/>
    <lineage>
        <taxon>Bacteria</taxon>
        <taxon>Bacillati</taxon>
        <taxon>Bacillota</taxon>
        <taxon>Bacilli</taxon>
        <taxon>Bacillales</taxon>
        <taxon>Bacillaceae</taxon>
        <taxon>Bacillus</taxon>
    </lineage>
</organism>
<dbReference type="RefSeq" id="WP_003352217.1">
    <property type="nucleotide sequence ID" value="NZ_AFEU01000002.1"/>
</dbReference>
<feature type="transmembrane region" description="Helical" evidence="1">
    <location>
        <begin position="40"/>
        <end position="62"/>
    </location>
</feature>
<evidence type="ECO:0000313" key="2">
    <source>
        <dbReference type="EMBL" id="EIJ80719.1"/>
    </source>
</evidence>
<evidence type="ECO:0000256" key="1">
    <source>
        <dbReference type="SAM" id="Phobius"/>
    </source>
</evidence>
<dbReference type="Proteomes" id="UP000010523">
    <property type="component" value="Unassembled WGS sequence"/>
</dbReference>
<evidence type="ECO:0000313" key="3">
    <source>
        <dbReference type="Proteomes" id="UP000010523"/>
    </source>
</evidence>
<reference evidence="2 3" key="1">
    <citation type="journal article" date="2012" name="Appl. Environ. Microbiol.">
        <title>Genome Sequence of Thermotolerant Bacillus methanolicus: Features and Regulation Related to Methylotrophy and Production of L-Lysine and L-Glutamate from Methanol.</title>
        <authorList>
            <person name="Heggeset T.M."/>
            <person name="Krog A."/>
            <person name="Balzer S."/>
            <person name="Wentzel A."/>
            <person name="Ellingsen T.E."/>
            <person name="Brautaset T."/>
        </authorList>
    </citation>
    <scope>NUCLEOTIDE SEQUENCE [LARGE SCALE GENOMIC DNA]</scope>
    <source>
        <strain evidence="2 3">PB1</strain>
    </source>
</reference>
<feature type="transmembrane region" description="Helical" evidence="1">
    <location>
        <begin position="7"/>
        <end position="34"/>
    </location>
</feature>
<keyword evidence="3" id="KW-1185">Reference proteome</keyword>
<accession>I3E2J8</accession>
<keyword evidence="1" id="KW-0812">Transmembrane</keyword>
<comment type="caution">
    <text evidence="2">The sequence shown here is derived from an EMBL/GenBank/DDBJ whole genome shotgun (WGS) entry which is preliminary data.</text>
</comment>
<gene>
    <name evidence="2" type="ORF">PB1_10182</name>
</gene>
<dbReference type="OrthoDB" id="9812136at2"/>
<evidence type="ECO:0008006" key="4">
    <source>
        <dbReference type="Google" id="ProtNLM"/>
    </source>
</evidence>
<sequence length="77" mass="8275">MSTIQRIALVLTIIGAINWGLIGFFQFDLIAAIFGGQDSALSRIIYGLVGIAGLINIGLLFVPNEQEDEAAEARPTR</sequence>
<dbReference type="Pfam" id="PF04070">
    <property type="entry name" value="DUF378"/>
    <property type="match status" value="1"/>
</dbReference>
<protein>
    <recommendedName>
        <fullName evidence="4">DUF378 domain-containing protein</fullName>
    </recommendedName>
</protein>
<dbReference type="PANTHER" id="PTHR37304:SF1">
    <property type="entry name" value="MEMBRANE PROTEIN"/>
    <property type="match status" value="1"/>
</dbReference>
<dbReference type="STRING" id="997296.PB1_10182"/>
<name>I3E2J8_BACMT</name>
<dbReference type="InterPro" id="IPR007211">
    <property type="entry name" value="DUF378"/>
</dbReference>
<dbReference type="PATRIC" id="fig|997296.3.peg.2159"/>
<keyword evidence="1" id="KW-1133">Transmembrane helix</keyword>